<accession>A0A915YIT2</accession>
<dbReference type="AlphaFoldDB" id="A0A915YIT2"/>
<evidence type="ECO:0008006" key="4">
    <source>
        <dbReference type="Google" id="ProtNLM"/>
    </source>
</evidence>
<feature type="signal peptide" evidence="1">
    <location>
        <begin position="1"/>
        <end position="19"/>
    </location>
</feature>
<organism evidence="2 3">
    <name type="scientific">Aureispira anguillae</name>
    <dbReference type="NCBI Taxonomy" id="2864201"/>
    <lineage>
        <taxon>Bacteria</taxon>
        <taxon>Pseudomonadati</taxon>
        <taxon>Bacteroidota</taxon>
        <taxon>Saprospiria</taxon>
        <taxon>Saprospirales</taxon>
        <taxon>Saprospiraceae</taxon>
        <taxon>Aureispira</taxon>
    </lineage>
</organism>
<dbReference type="Proteomes" id="UP001060919">
    <property type="component" value="Chromosome"/>
</dbReference>
<name>A0A915YIT2_9BACT</name>
<reference evidence="2" key="1">
    <citation type="submission" date="2022-09" db="EMBL/GenBank/DDBJ databases">
        <title>Aureispira anguillicida sp. nov., isolated from Leptocephalus of Japanese eel Anguilla japonica.</title>
        <authorList>
            <person name="Yuasa K."/>
            <person name="Mekata T."/>
            <person name="Ikunari K."/>
        </authorList>
    </citation>
    <scope>NUCLEOTIDE SEQUENCE</scope>
    <source>
        <strain evidence="2">EL160426</strain>
    </source>
</reference>
<dbReference type="RefSeq" id="WP_264789228.1">
    <property type="nucleotide sequence ID" value="NZ_AP026867.1"/>
</dbReference>
<keyword evidence="3" id="KW-1185">Reference proteome</keyword>
<gene>
    <name evidence="2" type="ORF">AsAng_0047480</name>
</gene>
<evidence type="ECO:0000256" key="1">
    <source>
        <dbReference type="SAM" id="SignalP"/>
    </source>
</evidence>
<proteinExistence type="predicted"/>
<protein>
    <recommendedName>
        <fullName evidence="4">DUF4142 domain-containing protein</fullName>
    </recommendedName>
</protein>
<dbReference type="KEGG" id="aup:AsAng_0047480"/>
<evidence type="ECO:0000313" key="3">
    <source>
        <dbReference type="Proteomes" id="UP001060919"/>
    </source>
</evidence>
<evidence type="ECO:0000313" key="2">
    <source>
        <dbReference type="EMBL" id="BDS13985.1"/>
    </source>
</evidence>
<feature type="chain" id="PRO_5037610209" description="DUF4142 domain-containing protein" evidence="1">
    <location>
        <begin position="20"/>
        <end position="157"/>
    </location>
</feature>
<sequence>MTLYLQLILLFLSANTLETAINSTFYQALYSDSLITVDAALEALEQKKSSTTINAYKGGLMMKRSDFLKSAAQKIEIFKKGHQLLELAITKSPQNAEYRFIRLAIQEHAPKILKYNKNIEEDKSLIIKSFSSLDSKTRSYILDYAQQSKILTIQDFK</sequence>
<dbReference type="EMBL" id="AP026867">
    <property type="protein sequence ID" value="BDS13985.1"/>
    <property type="molecule type" value="Genomic_DNA"/>
</dbReference>
<keyword evidence="1" id="KW-0732">Signal</keyword>